<dbReference type="InterPro" id="IPR043504">
    <property type="entry name" value="Peptidase_S1_PA_chymotrypsin"/>
</dbReference>
<dbReference type="PROSITE" id="PS00135">
    <property type="entry name" value="TRYPSIN_SER"/>
    <property type="match status" value="1"/>
</dbReference>
<evidence type="ECO:0000313" key="8">
    <source>
        <dbReference type="RefSeq" id="XP_013784326.1"/>
    </source>
</evidence>
<organism evidence="7 8">
    <name type="scientific">Limulus polyphemus</name>
    <name type="common">Atlantic horseshoe crab</name>
    <dbReference type="NCBI Taxonomy" id="6850"/>
    <lineage>
        <taxon>Eukaryota</taxon>
        <taxon>Metazoa</taxon>
        <taxon>Ecdysozoa</taxon>
        <taxon>Arthropoda</taxon>
        <taxon>Chelicerata</taxon>
        <taxon>Merostomata</taxon>
        <taxon>Xiphosura</taxon>
        <taxon>Limulidae</taxon>
        <taxon>Limulus</taxon>
    </lineage>
</organism>
<evidence type="ECO:0000256" key="4">
    <source>
        <dbReference type="ARBA" id="ARBA00022801"/>
    </source>
</evidence>
<dbReference type="PANTHER" id="PTHR24264:SF65">
    <property type="entry name" value="SRCR DOMAIN-CONTAINING PROTEIN"/>
    <property type="match status" value="1"/>
</dbReference>
<dbReference type="PROSITE" id="PS50240">
    <property type="entry name" value="TRYPSIN_DOM"/>
    <property type="match status" value="1"/>
</dbReference>
<protein>
    <submittedName>
        <fullName evidence="8">Serine protease 30-like</fullName>
    </submittedName>
</protein>
<evidence type="ECO:0000259" key="6">
    <source>
        <dbReference type="PROSITE" id="PS50240"/>
    </source>
</evidence>
<dbReference type="InterPro" id="IPR009003">
    <property type="entry name" value="Peptidase_S1_PA"/>
</dbReference>
<dbReference type="Gene3D" id="2.40.10.10">
    <property type="entry name" value="Trypsin-like serine proteases"/>
    <property type="match status" value="1"/>
</dbReference>
<dbReference type="PANTHER" id="PTHR24264">
    <property type="entry name" value="TRYPSIN-RELATED"/>
    <property type="match status" value="1"/>
</dbReference>
<dbReference type="Pfam" id="PF00089">
    <property type="entry name" value="Trypsin"/>
    <property type="match status" value="1"/>
</dbReference>
<dbReference type="Proteomes" id="UP000694941">
    <property type="component" value="Unplaced"/>
</dbReference>
<evidence type="ECO:0000256" key="3">
    <source>
        <dbReference type="ARBA" id="ARBA00022670"/>
    </source>
</evidence>
<proteinExistence type="predicted"/>
<dbReference type="SUPFAM" id="SSF50494">
    <property type="entry name" value="Trypsin-like serine proteases"/>
    <property type="match status" value="1"/>
</dbReference>
<dbReference type="InterPro" id="IPR050127">
    <property type="entry name" value="Serine_Proteases_S1"/>
</dbReference>
<keyword evidence="2" id="KW-0964">Secreted</keyword>
<dbReference type="RefSeq" id="XP_013784326.1">
    <property type="nucleotide sequence ID" value="XM_013928872.1"/>
</dbReference>
<evidence type="ECO:0000256" key="5">
    <source>
        <dbReference type="ARBA" id="ARBA00022825"/>
    </source>
</evidence>
<evidence type="ECO:0000256" key="1">
    <source>
        <dbReference type="ARBA" id="ARBA00004613"/>
    </source>
</evidence>
<dbReference type="InterPro" id="IPR033116">
    <property type="entry name" value="TRYPSIN_SER"/>
</dbReference>
<dbReference type="GeneID" id="106468445"/>
<sequence length="192" mass="20893">MVNNFAYDIKVLSAAGCKDVAALEKNLDYLLYPAYVVDNELEIAALFVEQMLMMESFLGHSFFGQDGTVVGWGFKADPEKGGERAKRLQKVKVPVMDVTQCQNWYHEAGKLVTLQSGQMCAGFKNGGQDSCQGDSGGPLLVKEGDKFVIIGVVSAGIGCAKPLLPGLYTQVSSYIAWILQYINNAQEHSLSQ</sequence>
<dbReference type="InterPro" id="IPR001254">
    <property type="entry name" value="Trypsin_dom"/>
</dbReference>
<evidence type="ECO:0000313" key="7">
    <source>
        <dbReference type="Proteomes" id="UP000694941"/>
    </source>
</evidence>
<gene>
    <name evidence="8" type="primary">LOC106468445</name>
</gene>
<keyword evidence="5" id="KW-0720">Serine protease</keyword>
<accession>A0ABM1BLD5</accession>
<keyword evidence="3" id="KW-0645">Protease</keyword>
<feature type="domain" description="Peptidase S1" evidence="6">
    <location>
        <begin position="28"/>
        <end position="183"/>
    </location>
</feature>
<keyword evidence="7" id="KW-1185">Reference proteome</keyword>
<reference evidence="8" key="1">
    <citation type="submission" date="2025-08" db="UniProtKB">
        <authorList>
            <consortium name="RefSeq"/>
        </authorList>
    </citation>
    <scope>IDENTIFICATION</scope>
    <source>
        <tissue evidence="8">Muscle</tissue>
    </source>
</reference>
<dbReference type="CDD" id="cd00190">
    <property type="entry name" value="Tryp_SPc"/>
    <property type="match status" value="1"/>
</dbReference>
<comment type="subcellular location">
    <subcellularLocation>
        <location evidence="1">Secreted</location>
    </subcellularLocation>
</comment>
<dbReference type="SMART" id="SM00020">
    <property type="entry name" value="Tryp_SPc"/>
    <property type="match status" value="1"/>
</dbReference>
<evidence type="ECO:0000256" key="2">
    <source>
        <dbReference type="ARBA" id="ARBA00022525"/>
    </source>
</evidence>
<name>A0ABM1BLD5_LIMPO</name>
<keyword evidence="4" id="KW-0378">Hydrolase</keyword>